<evidence type="ECO:0000259" key="14">
    <source>
        <dbReference type="PROSITE" id="PS50066"/>
    </source>
</evidence>
<keyword evidence="17" id="KW-1185">Reference proteome</keyword>
<comment type="similarity">
    <text evidence="2">Belongs to the small GTPase superfamily. Rab family.</text>
</comment>
<dbReference type="PRINTS" id="PR00449">
    <property type="entry name" value="RASTRNSFRMNG"/>
</dbReference>
<dbReference type="Pfam" id="PF00071">
    <property type="entry name" value="Ras"/>
    <property type="match status" value="1"/>
</dbReference>
<feature type="domain" description="MADS-box" evidence="14">
    <location>
        <begin position="83"/>
        <end position="143"/>
    </location>
</feature>
<evidence type="ECO:0000256" key="11">
    <source>
        <dbReference type="ARBA" id="ARBA00023289"/>
    </source>
</evidence>
<dbReference type="EMBL" id="LFYR01000981">
    <property type="protein sequence ID" value="KMZ66212.1"/>
    <property type="molecule type" value="Genomic_DNA"/>
</dbReference>
<evidence type="ECO:0000256" key="8">
    <source>
        <dbReference type="ARBA" id="ARBA00023163"/>
    </source>
</evidence>
<evidence type="ECO:0000256" key="4">
    <source>
        <dbReference type="ARBA" id="ARBA00023015"/>
    </source>
</evidence>
<dbReference type="STRING" id="29655.A0A0K9PDA5"/>
<dbReference type="GO" id="GO:0046983">
    <property type="term" value="F:protein dimerization activity"/>
    <property type="evidence" value="ECO:0007669"/>
    <property type="project" value="InterPro"/>
</dbReference>
<dbReference type="GO" id="GO:0003700">
    <property type="term" value="F:DNA-binding transcription factor activity"/>
    <property type="evidence" value="ECO:0007669"/>
    <property type="project" value="InterPro"/>
</dbReference>
<dbReference type="GO" id="GO:0005525">
    <property type="term" value="F:GTP binding"/>
    <property type="evidence" value="ECO:0000318"/>
    <property type="project" value="GO_Central"/>
</dbReference>
<dbReference type="SMART" id="SM00176">
    <property type="entry name" value="RAN"/>
    <property type="match status" value="1"/>
</dbReference>
<reference evidence="17" key="1">
    <citation type="journal article" date="2016" name="Nature">
        <title>The genome of the seagrass Zostera marina reveals angiosperm adaptation to the sea.</title>
        <authorList>
            <person name="Olsen J.L."/>
            <person name="Rouze P."/>
            <person name="Verhelst B."/>
            <person name="Lin Y.-C."/>
            <person name="Bayer T."/>
            <person name="Collen J."/>
            <person name="Dattolo E."/>
            <person name="De Paoli E."/>
            <person name="Dittami S."/>
            <person name="Maumus F."/>
            <person name="Michel G."/>
            <person name="Kersting A."/>
            <person name="Lauritano C."/>
            <person name="Lohaus R."/>
            <person name="Toepel M."/>
            <person name="Tonon T."/>
            <person name="Vanneste K."/>
            <person name="Amirebrahimi M."/>
            <person name="Brakel J."/>
            <person name="Bostroem C."/>
            <person name="Chovatia M."/>
            <person name="Grimwood J."/>
            <person name="Jenkins J.W."/>
            <person name="Jueterbock A."/>
            <person name="Mraz A."/>
            <person name="Stam W.T."/>
            <person name="Tice H."/>
            <person name="Bornberg-Bauer E."/>
            <person name="Green P.J."/>
            <person name="Pearson G.A."/>
            <person name="Procaccini G."/>
            <person name="Duarte C.M."/>
            <person name="Schmutz J."/>
            <person name="Reusch T.B.H."/>
            <person name="Van de Peer Y."/>
        </authorList>
    </citation>
    <scope>NUCLEOTIDE SEQUENCE [LARGE SCALE GENOMIC DNA]</scope>
    <source>
        <strain evidence="17">cv. Finnish</strain>
    </source>
</reference>
<dbReference type="Gene3D" id="3.40.50.300">
    <property type="entry name" value="P-loop containing nucleotide triphosphate hydrolases"/>
    <property type="match status" value="1"/>
</dbReference>
<dbReference type="AlphaFoldDB" id="A0A0K9PDA5"/>
<evidence type="ECO:0000256" key="1">
    <source>
        <dbReference type="ARBA" id="ARBA00004123"/>
    </source>
</evidence>
<keyword evidence="13" id="KW-0812">Transmembrane</keyword>
<keyword evidence="9" id="KW-0539">Nucleus</keyword>
<dbReference type="SUPFAM" id="SSF55455">
    <property type="entry name" value="SRF-like"/>
    <property type="match status" value="1"/>
</dbReference>
<dbReference type="CDD" id="cd01868">
    <property type="entry name" value="Rab11_like"/>
    <property type="match status" value="1"/>
</dbReference>
<dbReference type="SMART" id="SM00432">
    <property type="entry name" value="MADS"/>
    <property type="match status" value="1"/>
</dbReference>
<keyword evidence="8" id="KW-0804">Transcription</keyword>
<dbReference type="Gene3D" id="3.40.1810.10">
    <property type="entry name" value="Transcription factor, MADS-box"/>
    <property type="match status" value="1"/>
</dbReference>
<evidence type="ECO:0000256" key="10">
    <source>
        <dbReference type="ARBA" id="ARBA00023288"/>
    </source>
</evidence>
<dbReference type="GO" id="GO:0000977">
    <property type="term" value="F:RNA polymerase II transcription regulatory region sequence-specific DNA binding"/>
    <property type="evidence" value="ECO:0007669"/>
    <property type="project" value="InterPro"/>
</dbReference>
<dbReference type="PROSITE" id="PS50066">
    <property type="entry name" value="MADS_BOX_2"/>
    <property type="match status" value="1"/>
</dbReference>
<keyword evidence="5" id="KW-0238">DNA-binding</keyword>
<dbReference type="SMART" id="SM00174">
    <property type="entry name" value="RHO"/>
    <property type="match status" value="1"/>
</dbReference>
<dbReference type="PROSITE" id="PS51420">
    <property type="entry name" value="RHO"/>
    <property type="match status" value="1"/>
</dbReference>
<dbReference type="GO" id="GO:0005768">
    <property type="term" value="C:endosome"/>
    <property type="evidence" value="ECO:0000318"/>
    <property type="project" value="GO_Central"/>
</dbReference>
<dbReference type="InterPro" id="IPR033896">
    <property type="entry name" value="MEF2-like_N"/>
</dbReference>
<accession>A0A0K9PDA5</accession>
<dbReference type="GO" id="GO:0045944">
    <property type="term" value="P:positive regulation of transcription by RNA polymerase II"/>
    <property type="evidence" value="ECO:0007669"/>
    <property type="project" value="InterPro"/>
</dbReference>
<keyword evidence="6" id="KW-0342">GTP-binding</keyword>
<dbReference type="GO" id="GO:0003924">
    <property type="term" value="F:GTPase activity"/>
    <property type="evidence" value="ECO:0000318"/>
    <property type="project" value="GO_Central"/>
</dbReference>
<protein>
    <submittedName>
        <fullName evidence="16">Uncharacterized protein</fullName>
    </submittedName>
</protein>
<keyword evidence="4" id="KW-0805">Transcription regulation</keyword>
<dbReference type="Pfam" id="PF01486">
    <property type="entry name" value="K-box"/>
    <property type="match status" value="1"/>
</dbReference>
<dbReference type="Proteomes" id="UP000036987">
    <property type="component" value="Unassembled WGS sequence"/>
</dbReference>
<dbReference type="InterPro" id="IPR050209">
    <property type="entry name" value="Rab_GTPases_membrane_traffic"/>
</dbReference>
<evidence type="ECO:0000256" key="9">
    <source>
        <dbReference type="ARBA" id="ARBA00023242"/>
    </source>
</evidence>
<dbReference type="CDD" id="cd00265">
    <property type="entry name" value="MADS_MEF2_like"/>
    <property type="match status" value="1"/>
</dbReference>
<dbReference type="PRINTS" id="PR00404">
    <property type="entry name" value="MADSDOMAIN"/>
</dbReference>
<dbReference type="SMART" id="SM00175">
    <property type="entry name" value="RAB"/>
    <property type="match status" value="1"/>
</dbReference>
<evidence type="ECO:0000313" key="16">
    <source>
        <dbReference type="EMBL" id="KMZ66212.1"/>
    </source>
</evidence>
<name>A0A0K9PDA5_ZOSMR</name>
<gene>
    <name evidence="16" type="ORF">ZOSMA_2G02220</name>
</gene>
<feature type="domain" description="K-box" evidence="15">
    <location>
        <begin position="167"/>
        <end position="260"/>
    </location>
</feature>
<comment type="subcellular location">
    <subcellularLocation>
        <location evidence="12">Endomembrane system</location>
        <topology evidence="12">Lipid-anchor</topology>
    </subcellularLocation>
    <subcellularLocation>
        <location evidence="1">Nucleus</location>
    </subcellularLocation>
</comment>
<dbReference type="InterPro" id="IPR036879">
    <property type="entry name" value="TF_MADSbox_sf"/>
</dbReference>
<comment type="caution">
    <text evidence="16">The sequence shown here is derived from an EMBL/GenBank/DDBJ whole genome shotgun (WGS) entry which is preliminary data.</text>
</comment>
<proteinExistence type="inferred from homology"/>
<organism evidence="16 17">
    <name type="scientific">Zostera marina</name>
    <name type="common">Eelgrass</name>
    <dbReference type="NCBI Taxonomy" id="29655"/>
    <lineage>
        <taxon>Eukaryota</taxon>
        <taxon>Viridiplantae</taxon>
        <taxon>Streptophyta</taxon>
        <taxon>Embryophyta</taxon>
        <taxon>Tracheophyta</taxon>
        <taxon>Spermatophyta</taxon>
        <taxon>Magnoliopsida</taxon>
        <taxon>Liliopsida</taxon>
        <taxon>Zosteraceae</taxon>
        <taxon>Zostera</taxon>
    </lineage>
</organism>
<dbReference type="OrthoDB" id="1933443at2759"/>
<dbReference type="PROSITE" id="PS51421">
    <property type="entry name" value="RAS"/>
    <property type="match status" value="1"/>
</dbReference>
<dbReference type="PANTHER" id="PTHR47979">
    <property type="entry name" value="DRAB11-RELATED"/>
    <property type="match status" value="1"/>
</dbReference>
<dbReference type="InterPro" id="IPR001806">
    <property type="entry name" value="Small_GTPase"/>
</dbReference>
<evidence type="ECO:0000256" key="7">
    <source>
        <dbReference type="ARBA" id="ARBA00023136"/>
    </source>
</evidence>
<dbReference type="PROSITE" id="PS51419">
    <property type="entry name" value="RAB"/>
    <property type="match status" value="1"/>
</dbReference>
<evidence type="ECO:0000256" key="2">
    <source>
        <dbReference type="ARBA" id="ARBA00006270"/>
    </source>
</evidence>
<sequence>MVIVADTENMKKILNSLLRPKSPIMGICIVGWSVGDLVSVCYLLYIYMNLGSCSCRLVLDSLSGSTKQPRIANCVQTPKKNKMARGKVQIRRIENSVHRQITFCKRRSGLLKKGNELSVLCDADIGIIIFSDHGKCYELATKGTMQEMAERYLNTLPHQMPMPKPKDALLEQEIAMLRQEIDLLQNTIRRNPFPFGEDIGNMTMDQLISLEKHLDMWMSHIRTSKTKIMFEEIQLLKHKESTLKATNKILQEDFNHYTTVFEDAFVCQDQIATNPNIGYLNPYEELAINDEIFQFEDGSGREQDRTEPNMDGKSLEDYDYLFKVVLIGDSGVGKSNLLSRFTRNDFCLESKSTIGVEFATRTVKVEGKTIKAQIWDTAGQERYRAITSAYYRGALGAIIVYDVTKSSSFENVDRWLKELREHADPNIVVTLIGNKTDLKHLRVVLTDGAESYSKKEGISFIETSALDSTNVDTSFQMILTEIHRTMTKKNITVEESGKITPQGVKKGTAILMAGSETPAKRKCCSS</sequence>
<dbReference type="FunFam" id="3.40.50.300:FF:000067">
    <property type="entry name" value="ras-related protein RABA1f"/>
    <property type="match status" value="1"/>
</dbReference>
<evidence type="ECO:0000313" key="17">
    <source>
        <dbReference type="Proteomes" id="UP000036987"/>
    </source>
</evidence>
<evidence type="ECO:0000256" key="6">
    <source>
        <dbReference type="ARBA" id="ARBA00023134"/>
    </source>
</evidence>
<keyword evidence="13" id="KW-1133">Transmembrane helix</keyword>
<dbReference type="NCBIfam" id="TIGR00231">
    <property type="entry name" value="small_GTP"/>
    <property type="match status" value="1"/>
</dbReference>
<evidence type="ECO:0000256" key="13">
    <source>
        <dbReference type="SAM" id="Phobius"/>
    </source>
</evidence>
<feature type="transmembrane region" description="Helical" evidence="13">
    <location>
        <begin position="24"/>
        <end position="48"/>
    </location>
</feature>
<dbReference type="GO" id="GO:0005634">
    <property type="term" value="C:nucleus"/>
    <property type="evidence" value="ECO:0007669"/>
    <property type="project" value="UniProtKB-SubCell"/>
</dbReference>
<dbReference type="InterPro" id="IPR002487">
    <property type="entry name" value="TF_Kbox"/>
</dbReference>
<evidence type="ECO:0000256" key="12">
    <source>
        <dbReference type="ARBA" id="ARBA00037868"/>
    </source>
</evidence>
<keyword evidence="10" id="KW-0449">Lipoprotein</keyword>
<dbReference type="PROSITE" id="PS51297">
    <property type="entry name" value="K_BOX"/>
    <property type="match status" value="1"/>
</dbReference>
<dbReference type="GO" id="GO:0005794">
    <property type="term" value="C:Golgi apparatus"/>
    <property type="evidence" value="ECO:0000318"/>
    <property type="project" value="GO_Central"/>
</dbReference>
<dbReference type="Pfam" id="PF00319">
    <property type="entry name" value="SRF-TF"/>
    <property type="match status" value="1"/>
</dbReference>
<evidence type="ECO:0000256" key="5">
    <source>
        <dbReference type="ARBA" id="ARBA00023125"/>
    </source>
</evidence>
<evidence type="ECO:0000259" key="15">
    <source>
        <dbReference type="PROSITE" id="PS51297"/>
    </source>
</evidence>
<keyword evidence="11" id="KW-0636">Prenylation</keyword>
<dbReference type="InterPro" id="IPR027417">
    <property type="entry name" value="P-loop_NTPase"/>
</dbReference>
<dbReference type="InterPro" id="IPR002100">
    <property type="entry name" value="TF_MADSbox"/>
</dbReference>
<dbReference type="SUPFAM" id="SSF52540">
    <property type="entry name" value="P-loop containing nucleoside triphosphate hydrolases"/>
    <property type="match status" value="1"/>
</dbReference>
<dbReference type="InterPro" id="IPR005225">
    <property type="entry name" value="Small_GTP-bd"/>
</dbReference>
<keyword evidence="7 13" id="KW-0472">Membrane</keyword>
<evidence type="ECO:0000256" key="3">
    <source>
        <dbReference type="ARBA" id="ARBA00022741"/>
    </source>
</evidence>
<dbReference type="SMART" id="SM00173">
    <property type="entry name" value="RAS"/>
    <property type="match status" value="1"/>
</dbReference>
<keyword evidence="3" id="KW-0547">Nucleotide-binding</keyword>